<sequence>MIIENSLFDDLPRRDGSQSDFNVMCQLLRGLGYQENYSMRHMMEFMDEFAGRREQARPQCRVCGYDTWRVRFTVRHRRPYSKPSQVRGKAQFAKLPKFEWQTENVHYSSVPGASTRRDSLPQRRDGSCQRPVLRETINKDYLIALSTAPNYLSLRNLTLGTRFIQSLAAVFAEHAADDDILRLMIRVNAMGGGDRFSAHTSETHNSVPVHFSAISAGTLQCHQCRYTSVPSVPVHFSAISAGTLQCHQCRYTSVPSVPVHFSAISAGTHQCHQCRAVCVVMTHGEYDLLYGTDGRTVNLHKFVARLNSRNCPNLNGKPKMFIIQACRRHDRPGASTRRDSLPQRRDGSCQRPVLRETINKDYLIALSTAPNYLSLRNLTLGTRFIQSLAAVFAEHAADDDILRLMIRVNAMGGGDRFSAHTSETHNSVPVHFSAISAGTLQCHQCRYTSVPSVPVHFSAISAGTLQCHQCRYTSVPSVPVHFSASIFF</sequence>
<dbReference type="Pfam" id="PF00656">
    <property type="entry name" value="Peptidase_C14"/>
    <property type="match status" value="2"/>
</dbReference>
<evidence type="ECO:0000256" key="3">
    <source>
        <dbReference type="ARBA" id="ARBA00022703"/>
    </source>
</evidence>
<dbReference type="PANTHER" id="PTHR47901">
    <property type="entry name" value="CASPASE RECRUITMENT DOMAIN-CONTAINING PROTEIN 18"/>
    <property type="match status" value="1"/>
</dbReference>
<dbReference type="PANTHER" id="PTHR47901:SF8">
    <property type="entry name" value="CASPASE-3"/>
    <property type="match status" value="1"/>
</dbReference>
<comment type="similarity">
    <text evidence="1 5">Belongs to the peptidase C14A family.</text>
</comment>
<keyword evidence="3" id="KW-0053">Apoptosis</keyword>
<dbReference type="GO" id="GO:0006508">
    <property type="term" value="P:proteolysis"/>
    <property type="evidence" value="ECO:0007669"/>
    <property type="project" value="UniProtKB-KW"/>
</dbReference>
<dbReference type="AlphaFoldDB" id="A0A914I0D4"/>
<evidence type="ECO:0000256" key="1">
    <source>
        <dbReference type="ARBA" id="ARBA00010134"/>
    </source>
</evidence>
<feature type="domain" description="Caspase family p20" evidence="7">
    <location>
        <begin position="276"/>
        <end position="330"/>
    </location>
</feature>
<dbReference type="PROSITE" id="PS50207">
    <property type="entry name" value="CASPASE_P10"/>
    <property type="match status" value="2"/>
</dbReference>
<dbReference type="SMART" id="SM00115">
    <property type="entry name" value="CASc"/>
    <property type="match status" value="1"/>
</dbReference>
<keyword evidence="4" id="KW-0378">Hydrolase</keyword>
<dbReference type="Gene3D" id="3.40.50.1460">
    <property type="match status" value="2"/>
</dbReference>
<dbReference type="GO" id="GO:0006915">
    <property type="term" value="P:apoptotic process"/>
    <property type="evidence" value="ECO:0007669"/>
    <property type="project" value="UniProtKB-KW"/>
</dbReference>
<reference evidence="9" key="1">
    <citation type="submission" date="2022-11" db="UniProtKB">
        <authorList>
            <consortium name="WormBaseParasite"/>
        </authorList>
    </citation>
    <scope>IDENTIFICATION</scope>
</reference>
<feature type="domain" description="Caspase family p10" evidence="6">
    <location>
        <begin position="131"/>
        <end position="188"/>
    </location>
</feature>
<keyword evidence="2" id="KW-0645">Protease</keyword>
<dbReference type="InterPro" id="IPR011600">
    <property type="entry name" value="Pept_C14_caspase"/>
</dbReference>
<dbReference type="InterPro" id="IPR002398">
    <property type="entry name" value="Pept_C14"/>
</dbReference>
<evidence type="ECO:0000256" key="4">
    <source>
        <dbReference type="ARBA" id="ARBA00022801"/>
    </source>
</evidence>
<evidence type="ECO:0000313" key="9">
    <source>
        <dbReference type="WBParaSite" id="Gr19_v10_g5701.t2"/>
    </source>
</evidence>
<protein>
    <submittedName>
        <fullName evidence="9">Uncharacterized protein</fullName>
    </submittedName>
</protein>
<keyword evidence="8" id="KW-1185">Reference proteome</keyword>
<evidence type="ECO:0000259" key="6">
    <source>
        <dbReference type="PROSITE" id="PS50207"/>
    </source>
</evidence>
<dbReference type="GO" id="GO:0004197">
    <property type="term" value="F:cysteine-type endopeptidase activity"/>
    <property type="evidence" value="ECO:0007669"/>
    <property type="project" value="InterPro"/>
</dbReference>
<dbReference type="InterPro" id="IPR015917">
    <property type="entry name" value="Pept_C14A"/>
</dbReference>
<evidence type="ECO:0000313" key="8">
    <source>
        <dbReference type="Proteomes" id="UP000887572"/>
    </source>
</evidence>
<dbReference type="InterPro" id="IPR029030">
    <property type="entry name" value="Caspase-like_dom_sf"/>
</dbReference>
<dbReference type="InterPro" id="IPR001309">
    <property type="entry name" value="Pept_C14_p20"/>
</dbReference>
<accession>A0A914I0D4</accession>
<name>A0A914I0D4_GLORO</name>
<dbReference type="Gene3D" id="3.30.70.1470">
    <property type="entry name" value="Caspase-like"/>
    <property type="match status" value="1"/>
</dbReference>
<dbReference type="WBParaSite" id="Gr19_v10_g5701.t2">
    <property type="protein sequence ID" value="Gr19_v10_g5701.t2"/>
    <property type="gene ID" value="Gr19_v10_g5701"/>
</dbReference>
<dbReference type="Proteomes" id="UP000887572">
    <property type="component" value="Unplaced"/>
</dbReference>
<evidence type="ECO:0000259" key="7">
    <source>
        <dbReference type="PROSITE" id="PS50208"/>
    </source>
</evidence>
<proteinExistence type="inferred from homology"/>
<evidence type="ECO:0000256" key="5">
    <source>
        <dbReference type="RuleBase" id="RU003971"/>
    </source>
</evidence>
<dbReference type="SUPFAM" id="SSF52129">
    <property type="entry name" value="Caspase-like"/>
    <property type="match status" value="2"/>
</dbReference>
<feature type="domain" description="Caspase family p10" evidence="6">
    <location>
        <begin position="352"/>
        <end position="409"/>
    </location>
</feature>
<dbReference type="PROSITE" id="PS50208">
    <property type="entry name" value="CASPASE_P20"/>
    <property type="match status" value="2"/>
</dbReference>
<dbReference type="InterPro" id="IPR002138">
    <property type="entry name" value="Pept_C14_p10"/>
</dbReference>
<organism evidence="8 9">
    <name type="scientific">Globodera rostochiensis</name>
    <name type="common">Golden nematode worm</name>
    <name type="synonym">Heterodera rostochiensis</name>
    <dbReference type="NCBI Taxonomy" id="31243"/>
    <lineage>
        <taxon>Eukaryota</taxon>
        <taxon>Metazoa</taxon>
        <taxon>Ecdysozoa</taxon>
        <taxon>Nematoda</taxon>
        <taxon>Chromadorea</taxon>
        <taxon>Rhabditida</taxon>
        <taxon>Tylenchina</taxon>
        <taxon>Tylenchomorpha</taxon>
        <taxon>Tylenchoidea</taxon>
        <taxon>Heteroderidae</taxon>
        <taxon>Heteroderinae</taxon>
        <taxon>Globodera</taxon>
    </lineage>
</organism>
<feature type="domain" description="Caspase family p20" evidence="7">
    <location>
        <begin position="1"/>
        <end position="34"/>
    </location>
</feature>
<evidence type="ECO:0000256" key="2">
    <source>
        <dbReference type="ARBA" id="ARBA00022670"/>
    </source>
</evidence>